<dbReference type="SMART" id="SM01232">
    <property type="entry name" value="H2TH"/>
    <property type="match status" value="1"/>
</dbReference>
<evidence type="ECO:0000256" key="6">
    <source>
        <dbReference type="ARBA" id="ARBA00023204"/>
    </source>
</evidence>
<evidence type="ECO:0000256" key="8">
    <source>
        <dbReference type="ARBA" id="ARBA00023268"/>
    </source>
</evidence>
<dbReference type="SUPFAM" id="SSF46946">
    <property type="entry name" value="S13-like H2TH domain"/>
    <property type="match status" value="1"/>
</dbReference>
<keyword evidence="12" id="KW-1185">Reference proteome</keyword>
<name>A0A0X3VJZ9_9ACTN</name>
<comment type="similarity">
    <text evidence="2">Belongs to the FPG family.</text>
</comment>
<evidence type="ECO:0000256" key="9">
    <source>
        <dbReference type="ARBA" id="ARBA00023295"/>
    </source>
</evidence>
<evidence type="ECO:0000256" key="5">
    <source>
        <dbReference type="ARBA" id="ARBA00023125"/>
    </source>
</evidence>
<dbReference type="GO" id="GO:0008270">
    <property type="term" value="F:zinc ion binding"/>
    <property type="evidence" value="ECO:0007669"/>
    <property type="project" value="InterPro"/>
</dbReference>
<dbReference type="PANTHER" id="PTHR22993">
    <property type="entry name" value="FORMAMIDOPYRIMIDINE-DNA GLYCOSYLASE"/>
    <property type="match status" value="1"/>
</dbReference>
<dbReference type="Gene3D" id="3.20.190.10">
    <property type="entry name" value="MutM-like, N-terminal"/>
    <property type="match status" value="1"/>
</dbReference>
<evidence type="ECO:0000256" key="1">
    <source>
        <dbReference type="ARBA" id="ARBA00001668"/>
    </source>
</evidence>
<dbReference type="GO" id="GO:0016829">
    <property type="term" value="F:lyase activity"/>
    <property type="evidence" value="ECO:0007669"/>
    <property type="project" value="UniProtKB-KW"/>
</dbReference>
<dbReference type="EMBL" id="LLZG01000018">
    <property type="protein sequence ID" value="KUL44944.1"/>
    <property type="molecule type" value="Genomic_DNA"/>
</dbReference>
<feature type="domain" description="Formamidopyrimidine-DNA glycosylase catalytic" evidence="10">
    <location>
        <begin position="1"/>
        <end position="39"/>
    </location>
</feature>
<keyword evidence="5" id="KW-0238">DNA-binding</keyword>
<evidence type="ECO:0000256" key="4">
    <source>
        <dbReference type="ARBA" id="ARBA00022801"/>
    </source>
</evidence>
<protein>
    <recommendedName>
        <fullName evidence="10">Formamidopyrimidine-DNA glycosylase catalytic domain-containing protein</fullName>
    </recommendedName>
</protein>
<keyword evidence="3" id="KW-0227">DNA damage</keyword>
<keyword evidence="4" id="KW-0378">Hydrolase</keyword>
<dbReference type="InterPro" id="IPR012319">
    <property type="entry name" value="FPG_cat"/>
</dbReference>
<keyword evidence="9" id="KW-0326">Glycosidase</keyword>
<proteinExistence type="inferred from homology"/>
<dbReference type="PANTHER" id="PTHR22993:SF9">
    <property type="entry name" value="FORMAMIDOPYRIMIDINE-DNA GLYCOSYLASE"/>
    <property type="match status" value="1"/>
</dbReference>
<dbReference type="AlphaFoldDB" id="A0A0X3VJZ9"/>
<dbReference type="PROSITE" id="PS51068">
    <property type="entry name" value="FPG_CAT"/>
    <property type="match status" value="1"/>
</dbReference>
<dbReference type="Proteomes" id="UP000053923">
    <property type="component" value="Unassembled WGS sequence"/>
</dbReference>
<dbReference type="GO" id="GO:0003684">
    <property type="term" value="F:damaged DNA binding"/>
    <property type="evidence" value="ECO:0007669"/>
    <property type="project" value="InterPro"/>
</dbReference>
<dbReference type="GO" id="GO:0034039">
    <property type="term" value="F:8-oxo-7,8-dihydroguanine DNA N-glycosylase activity"/>
    <property type="evidence" value="ECO:0007669"/>
    <property type="project" value="TreeGrafter"/>
</dbReference>
<accession>A0A0X3VJZ9</accession>
<comment type="caution">
    <text evidence="11">The sequence shown here is derived from an EMBL/GenBank/DDBJ whole genome shotgun (WGS) entry which is preliminary data.</text>
</comment>
<keyword evidence="7" id="KW-0456">Lyase</keyword>
<sequence length="139" mass="15825">MTGRLLFAHPDEPAEPHDRVLFTMGADRQFRYRDQRKLQGLWLADDDAEMDREEFEAALSARRSSIKTVLTNQSVVAGLGNLPADEILWRAKVRPSTHSNDLTEADRRRLYTRMRRTLPAWGVVRRCGARGVSSTSSRG</sequence>
<dbReference type="GO" id="GO:0006284">
    <property type="term" value="P:base-excision repair"/>
    <property type="evidence" value="ECO:0007669"/>
    <property type="project" value="InterPro"/>
</dbReference>
<dbReference type="GO" id="GO:0003906">
    <property type="term" value="F:DNA-(apurinic or apyrimidinic site) endonuclease activity"/>
    <property type="evidence" value="ECO:0007669"/>
    <property type="project" value="InterPro"/>
</dbReference>
<evidence type="ECO:0000256" key="7">
    <source>
        <dbReference type="ARBA" id="ARBA00023239"/>
    </source>
</evidence>
<keyword evidence="8" id="KW-0511">Multifunctional enzyme</keyword>
<organism evidence="11 12">
    <name type="scientific">Streptomyces regalis</name>
    <dbReference type="NCBI Taxonomy" id="68262"/>
    <lineage>
        <taxon>Bacteria</taxon>
        <taxon>Bacillati</taxon>
        <taxon>Actinomycetota</taxon>
        <taxon>Actinomycetes</taxon>
        <taxon>Kitasatosporales</taxon>
        <taxon>Streptomycetaceae</taxon>
        <taxon>Streptomyces</taxon>
    </lineage>
</organism>
<evidence type="ECO:0000313" key="12">
    <source>
        <dbReference type="Proteomes" id="UP000053923"/>
    </source>
</evidence>
<dbReference type="Pfam" id="PF06831">
    <property type="entry name" value="H2TH"/>
    <property type="match status" value="1"/>
</dbReference>
<dbReference type="InterPro" id="IPR015886">
    <property type="entry name" value="H2TH_FPG"/>
</dbReference>
<dbReference type="Gene3D" id="1.10.8.50">
    <property type="match status" value="1"/>
</dbReference>
<evidence type="ECO:0000256" key="2">
    <source>
        <dbReference type="ARBA" id="ARBA00009409"/>
    </source>
</evidence>
<dbReference type="RefSeq" id="WP_244187772.1">
    <property type="nucleotide sequence ID" value="NZ_LLZG01000018.1"/>
</dbReference>
<evidence type="ECO:0000313" key="11">
    <source>
        <dbReference type="EMBL" id="KUL44944.1"/>
    </source>
</evidence>
<dbReference type="SUPFAM" id="SSF81624">
    <property type="entry name" value="N-terminal domain of MutM-like DNA repair proteins"/>
    <property type="match status" value="1"/>
</dbReference>
<keyword evidence="6" id="KW-0234">DNA repair</keyword>
<reference evidence="12" key="1">
    <citation type="submission" date="2015-10" db="EMBL/GenBank/DDBJ databases">
        <authorList>
            <person name="Ju K.-S."/>
            <person name="Doroghazi J.R."/>
            <person name="Metcalf W.W."/>
        </authorList>
    </citation>
    <scope>NUCLEOTIDE SEQUENCE [LARGE SCALE GENOMIC DNA]</scope>
    <source>
        <strain evidence="12">NRRL 3151</strain>
    </source>
</reference>
<dbReference type="InterPro" id="IPR035937">
    <property type="entry name" value="FPG_N"/>
</dbReference>
<evidence type="ECO:0000256" key="3">
    <source>
        <dbReference type="ARBA" id="ARBA00022763"/>
    </source>
</evidence>
<dbReference type="InterPro" id="IPR010979">
    <property type="entry name" value="Ribosomal_uS13-like_H2TH"/>
</dbReference>
<gene>
    <name evidence="11" type="ORF">ADL12_04765</name>
</gene>
<evidence type="ECO:0000259" key="10">
    <source>
        <dbReference type="PROSITE" id="PS51068"/>
    </source>
</evidence>
<comment type="catalytic activity">
    <reaction evidence="1">
        <text>Hydrolysis of DNA containing ring-opened 7-methylguanine residues, releasing 2,6-diamino-4-hydroxy-5-(N-methyl)formamidopyrimidine.</text>
        <dbReference type="EC" id="3.2.2.23"/>
    </reaction>
</comment>